<dbReference type="EMBL" id="AFQF01002982">
    <property type="protein sequence ID" value="EGU77460.1"/>
    <property type="molecule type" value="Genomic_DNA"/>
</dbReference>
<name>F9G091_FUSOF</name>
<dbReference type="OrthoDB" id="10414547at2759"/>
<proteinExistence type="predicted"/>
<organism evidence="1">
    <name type="scientific">Fusarium oxysporum (strain Fo5176)</name>
    <name type="common">Fusarium vascular wilt</name>
    <dbReference type="NCBI Taxonomy" id="660025"/>
    <lineage>
        <taxon>Eukaryota</taxon>
        <taxon>Fungi</taxon>
        <taxon>Dikarya</taxon>
        <taxon>Ascomycota</taxon>
        <taxon>Pezizomycotina</taxon>
        <taxon>Sordariomycetes</taxon>
        <taxon>Hypocreomycetidae</taxon>
        <taxon>Hypocreales</taxon>
        <taxon>Nectriaceae</taxon>
        <taxon>Fusarium</taxon>
        <taxon>Fusarium oxysporum species complex</taxon>
    </lineage>
</organism>
<accession>F9G091</accession>
<reference evidence="1" key="1">
    <citation type="journal article" date="2012" name="Mol. Plant Microbe Interact.">
        <title>A highly conserved effector in Fusarium oxysporum is required for full virulence on Arabidopsis.</title>
        <authorList>
            <person name="Thatcher L.F."/>
            <person name="Gardiner D.M."/>
            <person name="Kazan K."/>
            <person name="Manners J."/>
        </authorList>
    </citation>
    <scope>NUCLEOTIDE SEQUENCE [LARGE SCALE GENOMIC DNA]</scope>
    <source>
        <strain evidence="1">Fo5176</strain>
    </source>
</reference>
<sequence length="136" mass="15068">MDVLIYQSSVGRGYVGGADEASSALAYRFRVWSGQSAFTVTASNLDPSPVLLQLWCECGLFNNITSEALPMRIRLMHTTDPSLSSPQVPAPIDTLHHELADSKVTYTENKQHFIDDCPHGYSGAILTYRITQWMST</sequence>
<dbReference type="AlphaFoldDB" id="F9G091"/>
<protein>
    <submittedName>
        <fullName evidence="1">Uncharacterized protein</fullName>
    </submittedName>
</protein>
<evidence type="ECO:0000313" key="1">
    <source>
        <dbReference type="EMBL" id="EGU77460.1"/>
    </source>
</evidence>
<gene>
    <name evidence="1" type="ORF">FOXB_12073</name>
</gene>
<comment type="caution">
    <text evidence="1">The sequence shown here is derived from an EMBL/GenBank/DDBJ whole genome shotgun (WGS) entry which is preliminary data.</text>
</comment>